<proteinExistence type="predicted"/>
<dbReference type="InterPro" id="IPR009057">
    <property type="entry name" value="Homeodomain-like_sf"/>
</dbReference>
<dbReference type="SUPFAM" id="SSF46689">
    <property type="entry name" value="Homeodomain-like"/>
    <property type="match status" value="1"/>
</dbReference>
<dbReference type="STRING" id="247490.KSU1_C1490"/>
<dbReference type="Pfam" id="PF08765">
    <property type="entry name" value="Mor"/>
    <property type="match status" value="1"/>
</dbReference>
<name>I3IMZ1_9BACT</name>
<dbReference type="OrthoDB" id="1957300at2"/>
<evidence type="ECO:0000313" key="3">
    <source>
        <dbReference type="Proteomes" id="UP000002985"/>
    </source>
</evidence>
<comment type="caution">
    <text evidence="2">The sequence shown here is derived from an EMBL/GenBank/DDBJ whole genome shotgun (WGS) entry which is preliminary data.</text>
</comment>
<reference evidence="2 3" key="1">
    <citation type="journal article" date="2012" name="FEBS Lett.">
        <title>Anammox organism KSU-1 expresses a NirK-type copper-containing nitrite reductase instead of a NirS-type with cytochrome cd1.</title>
        <authorList>
            <person name="Hira D."/>
            <person name="Toh H."/>
            <person name="Migita C.T."/>
            <person name="Okubo H."/>
            <person name="Nishiyama T."/>
            <person name="Hattori M."/>
            <person name="Furukawa K."/>
            <person name="Fujii T."/>
        </authorList>
    </citation>
    <scope>NUCLEOTIDE SEQUENCE [LARGE SCALE GENOMIC DNA]</scope>
</reference>
<feature type="domain" description="Mor transcription activator" evidence="1">
    <location>
        <begin position="19"/>
        <end position="87"/>
    </location>
</feature>
<evidence type="ECO:0000313" key="2">
    <source>
        <dbReference type="EMBL" id="GAB63086.1"/>
    </source>
</evidence>
<dbReference type="eggNOG" id="ENOG502ZX74">
    <property type="taxonomic scope" value="Bacteria"/>
</dbReference>
<accession>I3IMZ1</accession>
<protein>
    <recommendedName>
        <fullName evidence="1">Mor transcription activator domain-containing protein</fullName>
    </recommendedName>
</protein>
<dbReference type="AlphaFoldDB" id="I3IMZ1"/>
<dbReference type="InterPro" id="IPR014875">
    <property type="entry name" value="Mor_transcription_activator"/>
</dbReference>
<dbReference type="Proteomes" id="UP000002985">
    <property type="component" value="Unassembled WGS sequence"/>
</dbReference>
<sequence length="89" mass="10357">MPKPMSYDALDQLYQRFCADFGPDVAEKVFKVFVQELSGCRISIPKASYFIREARNKRIKMLFHGGNYEELALRFGITTRLVRRIVHGD</sequence>
<gene>
    <name evidence="2" type="ORF">KSU1_C1490</name>
</gene>
<keyword evidence="3" id="KW-1185">Reference proteome</keyword>
<dbReference type="EMBL" id="BAFH01000003">
    <property type="protein sequence ID" value="GAB63086.1"/>
    <property type="molecule type" value="Genomic_DNA"/>
</dbReference>
<evidence type="ECO:0000259" key="1">
    <source>
        <dbReference type="Pfam" id="PF08765"/>
    </source>
</evidence>
<dbReference type="Gene3D" id="1.10.10.60">
    <property type="entry name" value="Homeodomain-like"/>
    <property type="match status" value="1"/>
</dbReference>
<organism evidence="2 3">
    <name type="scientific">Candidatus Jettenia caeni</name>
    <dbReference type="NCBI Taxonomy" id="247490"/>
    <lineage>
        <taxon>Bacteria</taxon>
        <taxon>Pseudomonadati</taxon>
        <taxon>Planctomycetota</taxon>
        <taxon>Candidatus Brocadiia</taxon>
        <taxon>Candidatus Brocadiales</taxon>
        <taxon>Candidatus Brocadiaceae</taxon>
        <taxon>Candidatus Jettenia</taxon>
    </lineage>
</organism>